<organism evidence="2 3">
    <name type="scientific">Melipona quadrifasciata</name>
    <dbReference type="NCBI Taxonomy" id="166423"/>
    <lineage>
        <taxon>Eukaryota</taxon>
        <taxon>Metazoa</taxon>
        <taxon>Ecdysozoa</taxon>
        <taxon>Arthropoda</taxon>
        <taxon>Hexapoda</taxon>
        <taxon>Insecta</taxon>
        <taxon>Pterygota</taxon>
        <taxon>Neoptera</taxon>
        <taxon>Endopterygota</taxon>
        <taxon>Hymenoptera</taxon>
        <taxon>Apocrita</taxon>
        <taxon>Aculeata</taxon>
        <taxon>Apoidea</taxon>
        <taxon>Anthophila</taxon>
        <taxon>Apidae</taxon>
        <taxon>Melipona</taxon>
    </lineage>
</organism>
<reference evidence="2 3" key="1">
    <citation type="submission" date="2015-07" db="EMBL/GenBank/DDBJ databases">
        <title>The genome of Melipona quadrifasciata.</title>
        <authorList>
            <person name="Pan H."/>
            <person name="Kapheim K."/>
        </authorList>
    </citation>
    <scope>NUCLEOTIDE SEQUENCE [LARGE SCALE GENOMIC DNA]</scope>
    <source>
        <strain evidence="2">0111107301</strain>
        <tissue evidence="2">Whole body</tissue>
    </source>
</reference>
<dbReference type="EMBL" id="KQ435711">
    <property type="protein sequence ID" value="KOX79636.1"/>
    <property type="molecule type" value="Genomic_DNA"/>
</dbReference>
<evidence type="ECO:0000313" key="2">
    <source>
        <dbReference type="EMBL" id="KOX79636.1"/>
    </source>
</evidence>
<dbReference type="Proteomes" id="UP000053105">
    <property type="component" value="Unassembled WGS sequence"/>
</dbReference>
<sequence length="314" mass="36191">MASSDELSLISGFLFQPVRVTHSVARKKLMGQPNIIRHDHPQQSSCTFRRHGRKLSIPGLAITKRKCCNLGQTILDVHGTSFWRKRLTESETRAISSSEQCNPHDKESDYWGGGRGAKQGYEVSQPLAHILAERSEFSRPPVLILLSEAQHFLLQAKMNADHGQLQKDEHEITVPRKEFTQYSYLLSNTSLKFFFLALSIKTDDISGIIVKQQLETRLFYFIRCEEYFYNFVMDISFDRAFFISYVWLVNYYQQNLTTFSNNSILKNITIIIIFLNYDIINGCLRMLSNSFDIAELVVISMKKTRLPVNVINAN</sequence>
<dbReference type="OrthoDB" id="7469116at2759"/>
<keyword evidence="3" id="KW-1185">Reference proteome</keyword>
<proteinExistence type="predicted"/>
<name>A0A0M9AA67_9HYME</name>
<gene>
    <name evidence="2" type="ORF">WN51_02902</name>
</gene>
<feature type="region of interest" description="Disordered" evidence="1">
    <location>
        <begin position="93"/>
        <end position="113"/>
    </location>
</feature>
<evidence type="ECO:0000256" key="1">
    <source>
        <dbReference type="SAM" id="MobiDB-lite"/>
    </source>
</evidence>
<protein>
    <submittedName>
        <fullName evidence="2">Uncharacterized protein</fullName>
    </submittedName>
</protein>
<accession>A0A0M9AA67</accession>
<dbReference type="AlphaFoldDB" id="A0A0M9AA67"/>
<evidence type="ECO:0000313" key="3">
    <source>
        <dbReference type="Proteomes" id="UP000053105"/>
    </source>
</evidence>